<dbReference type="SUPFAM" id="SSF109910">
    <property type="entry name" value="YgfY-like"/>
    <property type="match status" value="1"/>
</dbReference>
<dbReference type="GO" id="GO:0005759">
    <property type="term" value="C:mitochondrial matrix"/>
    <property type="evidence" value="ECO:0007669"/>
    <property type="project" value="UniProtKB-SubCell"/>
</dbReference>
<dbReference type="InParanoid" id="G7Y9T1"/>
<accession>G7Y9T1</accession>
<name>G7Y9T1_CLOSI</name>
<dbReference type="GO" id="GO:0006121">
    <property type="term" value="P:mitochondrial electron transport, succinate to ubiquinone"/>
    <property type="evidence" value="ECO:0007669"/>
    <property type="project" value="UniProtKB-UniRule"/>
</dbReference>
<dbReference type="Gene3D" id="1.10.150.250">
    <property type="entry name" value="Flavinator of succinate dehydrogenase"/>
    <property type="match status" value="1"/>
</dbReference>
<dbReference type="FunFam" id="1.10.150.250:FF:000002">
    <property type="entry name" value="Succinate dehydrogenase assembly factor 2, mitochondrial"/>
    <property type="match status" value="1"/>
</dbReference>
<dbReference type="AlphaFoldDB" id="G7Y9T1"/>
<gene>
    <name evidence="5" type="ORF">CLF_103461</name>
</gene>
<dbReference type="GO" id="GO:0034553">
    <property type="term" value="P:mitochondrial respiratory chain complex II assembly"/>
    <property type="evidence" value="ECO:0007669"/>
    <property type="project" value="TreeGrafter"/>
</dbReference>
<evidence type="ECO:0000256" key="3">
    <source>
        <dbReference type="ARBA" id="ARBA00023186"/>
    </source>
</evidence>
<comment type="subcellular location">
    <subcellularLocation>
        <location evidence="1 4">Mitochondrion matrix</location>
    </subcellularLocation>
</comment>
<reference evidence="5" key="1">
    <citation type="journal article" date="2011" name="Genome Biol.">
        <title>The draft genome of the carcinogenic human liver fluke Clonorchis sinensis.</title>
        <authorList>
            <person name="Wang X."/>
            <person name="Chen W."/>
            <person name="Huang Y."/>
            <person name="Sun J."/>
            <person name="Men J."/>
            <person name="Liu H."/>
            <person name="Luo F."/>
            <person name="Guo L."/>
            <person name="Lv X."/>
            <person name="Deng C."/>
            <person name="Zhou C."/>
            <person name="Fan Y."/>
            <person name="Li X."/>
            <person name="Huang L."/>
            <person name="Hu Y."/>
            <person name="Liang C."/>
            <person name="Hu X."/>
            <person name="Xu J."/>
            <person name="Yu X."/>
        </authorList>
    </citation>
    <scope>NUCLEOTIDE SEQUENCE [LARGE SCALE GENOMIC DNA]</scope>
    <source>
        <strain evidence="5">Henan</strain>
    </source>
</reference>
<keyword evidence="2 4" id="KW-0496">Mitochondrion</keyword>
<dbReference type="PANTHER" id="PTHR12469">
    <property type="entry name" value="PROTEIN EMI5 HOMOLOG, MITOCHONDRIAL"/>
    <property type="match status" value="1"/>
</dbReference>
<keyword evidence="6" id="KW-1185">Reference proteome</keyword>
<evidence type="ECO:0000256" key="1">
    <source>
        <dbReference type="ARBA" id="ARBA00004305"/>
    </source>
</evidence>
<dbReference type="Proteomes" id="UP000008909">
    <property type="component" value="Unassembled WGS sequence"/>
</dbReference>
<comment type="similarity">
    <text evidence="4">Belongs to the SDHAF2 family.</text>
</comment>
<proteinExistence type="inferred from homology"/>
<dbReference type="HAMAP" id="MF_03057">
    <property type="entry name" value="SDHAF2"/>
    <property type="match status" value="1"/>
</dbReference>
<dbReference type="PANTHER" id="PTHR12469:SF2">
    <property type="entry name" value="SUCCINATE DEHYDROGENASE ASSEMBLY FACTOR 2, MITOCHONDRIAL"/>
    <property type="match status" value="1"/>
</dbReference>
<dbReference type="InterPro" id="IPR005631">
    <property type="entry name" value="SDH"/>
</dbReference>
<sequence length="250" mass="28283">MQRPGSNGEPSVVFAAVGDWLVGYLWCTWDVRRCVGRGVIRVCWGIVPEDCGILCSASLFEVGTMLRQLVPSRYSLTSFGHSVRATLLSCRHSLFSSGSGVVDEPDPDLTVLQHARFHELRRTESIENRKARLIYQSRKRGNLENGILLSTFVDEYMDKLTPEQVGSYDALINLPDSDWDIYYWVTVEGLRLKGPDRDTAFDATRMISVYTVYIPYGHLRTDFGCVDLYVLHWIPTARSAVKENIINAVI</sequence>
<reference key="2">
    <citation type="submission" date="2011-10" db="EMBL/GenBank/DDBJ databases">
        <title>The genome and transcriptome sequence of Clonorchis sinensis provide insights into the carcinogenic liver fluke.</title>
        <authorList>
            <person name="Wang X."/>
            <person name="Huang Y."/>
            <person name="Chen W."/>
            <person name="Liu H."/>
            <person name="Guo L."/>
            <person name="Chen Y."/>
            <person name="Luo F."/>
            <person name="Zhou W."/>
            <person name="Sun J."/>
            <person name="Mao Q."/>
            <person name="Liang P."/>
            <person name="Zhou C."/>
            <person name="Tian Y."/>
            <person name="Men J."/>
            <person name="Lv X."/>
            <person name="Huang L."/>
            <person name="Zhou J."/>
            <person name="Hu Y."/>
            <person name="Li R."/>
            <person name="Zhang F."/>
            <person name="Lei H."/>
            <person name="Li X."/>
            <person name="Hu X."/>
            <person name="Liang C."/>
            <person name="Xu J."/>
            <person name="Wu Z."/>
            <person name="Yu X."/>
        </authorList>
    </citation>
    <scope>NUCLEOTIDE SEQUENCE</scope>
    <source>
        <strain>Henan</strain>
    </source>
</reference>
<evidence type="ECO:0000313" key="5">
    <source>
        <dbReference type="EMBL" id="GAA49715.1"/>
    </source>
</evidence>
<dbReference type="GO" id="GO:0006099">
    <property type="term" value="P:tricarboxylic acid cycle"/>
    <property type="evidence" value="ECO:0007669"/>
    <property type="project" value="TreeGrafter"/>
</dbReference>
<evidence type="ECO:0000313" key="6">
    <source>
        <dbReference type="Proteomes" id="UP000008909"/>
    </source>
</evidence>
<dbReference type="InterPro" id="IPR028882">
    <property type="entry name" value="SDHAF2"/>
</dbReference>
<dbReference type="EMBL" id="DF142980">
    <property type="protein sequence ID" value="GAA49715.1"/>
    <property type="molecule type" value="Genomic_DNA"/>
</dbReference>
<comment type="subunit">
    <text evidence="4">Interacts with the flavoprotein subunit within the SDH catalytic dimer.</text>
</comment>
<protein>
    <recommendedName>
        <fullName evidence="4">Succinate dehydrogenase assembly factor 2, mitochondrial</fullName>
        <shortName evidence="4">SDH assembly factor 2</shortName>
        <shortName evidence="4">SDHAF2</shortName>
    </recommendedName>
</protein>
<organism evidence="5 6">
    <name type="scientific">Clonorchis sinensis</name>
    <name type="common">Chinese liver fluke</name>
    <dbReference type="NCBI Taxonomy" id="79923"/>
    <lineage>
        <taxon>Eukaryota</taxon>
        <taxon>Metazoa</taxon>
        <taxon>Spiralia</taxon>
        <taxon>Lophotrochozoa</taxon>
        <taxon>Platyhelminthes</taxon>
        <taxon>Trematoda</taxon>
        <taxon>Digenea</taxon>
        <taxon>Opisthorchiida</taxon>
        <taxon>Opisthorchiata</taxon>
        <taxon>Opisthorchiidae</taxon>
        <taxon>Clonorchis</taxon>
    </lineage>
</organism>
<dbReference type="STRING" id="79923.G7Y9T1"/>
<evidence type="ECO:0000256" key="4">
    <source>
        <dbReference type="HAMAP-Rule" id="MF_03057"/>
    </source>
</evidence>
<dbReference type="Pfam" id="PF03937">
    <property type="entry name" value="Sdh5"/>
    <property type="match status" value="1"/>
</dbReference>
<keyword evidence="3 4" id="KW-0143">Chaperone</keyword>
<evidence type="ECO:0000256" key="2">
    <source>
        <dbReference type="ARBA" id="ARBA00023128"/>
    </source>
</evidence>
<dbReference type="InterPro" id="IPR036714">
    <property type="entry name" value="SDH_sf"/>
</dbReference>
<comment type="function">
    <text evidence="4">Plays an essential role in the assembly of succinate dehydrogenase (SDH), an enzyme complex (also referred to as respiratory complex II) that is a component of both the tricarboxylic acid (TCA) cycle and the mitochondrial electron transport chain, and which couples the oxidation of succinate to fumarate with the reduction of ubiquinone (coenzyme Q) to ubiquinol. Required for flavinylation (covalent attachment of FAD) of the flavoprotein subunit of the SDH catalytic dimer.</text>
</comment>